<proteinExistence type="predicted"/>
<reference evidence="2 3" key="1">
    <citation type="submission" date="2024-07" db="EMBL/GenBank/DDBJ databases">
        <title>Characterization of a bacterium isolated from hydrolysated instant sea cucumber by whole-genome sequencing and metabolomics.</title>
        <authorList>
            <person name="Luo X."/>
            <person name="Zhang Z."/>
            <person name="Zheng Z."/>
            <person name="Zhang W."/>
            <person name="Ming T."/>
            <person name="Jiao L."/>
            <person name="Su X."/>
            <person name="Kong F."/>
            <person name="Xu J."/>
        </authorList>
    </citation>
    <scope>NUCLEOTIDE SEQUENCE [LARGE SCALE GENOMIC DNA]</scope>
    <source>
        <strain evidence="2 3">XL-2024</strain>
    </source>
</reference>
<dbReference type="Pfam" id="PF14568">
    <property type="entry name" value="SUKH_6"/>
    <property type="match status" value="1"/>
</dbReference>
<accession>A0ABV3W1N3</accession>
<evidence type="ECO:0000313" key="3">
    <source>
        <dbReference type="Proteomes" id="UP001558534"/>
    </source>
</evidence>
<dbReference type="Proteomes" id="UP001558534">
    <property type="component" value="Unassembled WGS sequence"/>
</dbReference>
<dbReference type="EMBL" id="JBFRHK010000013">
    <property type="protein sequence ID" value="MEX3747089.1"/>
    <property type="molecule type" value="Genomic_DNA"/>
</dbReference>
<feature type="domain" description="Knr4/Smi1-like" evidence="1">
    <location>
        <begin position="19"/>
        <end position="151"/>
    </location>
</feature>
<dbReference type="RefSeq" id="WP_368637654.1">
    <property type="nucleotide sequence ID" value="NZ_JBFRHK010000013.1"/>
</dbReference>
<evidence type="ECO:0000259" key="1">
    <source>
        <dbReference type="SMART" id="SM00860"/>
    </source>
</evidence>
<evidence type="ECO:0000313" key="2">
    <source>
        <dbReference type="EMBL" id="MEX3747089.1"/>
    </source>
</evidence>
<name>A0ABV3W1N3_9BACI</name>
<dbReference type="SMART" id="SM00860">
    <property type="entry name" value="SMI1_KNR4"/>
    <property type="match status" value="1"/>
</dbReference>
<dbReference type="SUPFAM" id="SSF160631">
    <property type="entry name" value="SMI1/KNR4-like"/>
    <property type="match status" value="1"/>
</dbReference>
<protein>
    <submittedName>
        <fullName evidence="2">SMI1/KNR4 family protein</fullName>
    </submittedName>
</protein>
<dbReference type="InterPro" id="IPR018958">
    <property type="entry name" value="Knr4/Smi1-like_dom"/>
</dbReference>
<comment type="caution">
    <text evidence="2">The sequence shown here is derived from an EMBL/GenBank/DDBJ whole genome shotgun (WGS) entry which is preliminary data.</text>
</comment>
<organism evidence="2 3">
    <name type="scientific">Lysinibacillus xylanilyticus</name>
    <dbReference type="NCBI Taxonomy" id="582475"/>
    <lineage>
        <taxon>Bacteria</taxon>
        <taxon>Bacillati</taxon>
        <taxon>Bacillota</taxon>
        <taxon>Bacilli</taxon>
        <taxon>Bacillales</taxon>
        <taxon>Bacillaceae</taxon>
        <taxon>Lysinibacillus</taxon>
    </lineage>
</organism>
<dbReference type="InterPro" id="IPR037883">
    <property type="entry name" value="Knr4/Smi1-like_sf"/>
</dbReference>
<sequence>MSLEKLKMILSVPDKIYGAGDISKWKEAEKELGSKFPSDYKEFISTYGTGGVCGFLWIYSPFSSNENLNFFMGAKEDNNAYFTSKQKFPDDFPRSLFPEEGGLLPWGVTDNGDVLNWITSDTPEKWSILVYDGRSGDAYEYKNSLTEFLYDVLSENITCHLFPDDLLDIEFEYIVGKED</sequence>
<gene>
    <name evidence="2" type="ORF">AB1300_18415</name>
</gene>
<dbReference type="Gene3D" id="3.40.1580.10">
    <property type="entry name" value="SMI1/KNR4-like"/>
    <property type="match status" value="1"/>
</dbReference>
<keyword evidence="3" id="KW-1185">Reference proteome</keyword>